<dbReference type="Gene3D" id="3.30.420.10">
    <property type="entry name" value="Ribonuclease H-like superfamily/Ribonuclease H"/>
    <property type="match status" value="1"/>
</dbReference>
<dbReference type="AlphaFoldDB" id="A0A3A4R633"/>
<organism evidence="1 2">
    <name type="scientific">Candidatus Auribacter fodinae</name>
    <dbReference type="NCBI Taxonomy" id="2093366"/>
    <lineage>
        <taxon>Bacteria</taxon>
        <taxon>Pseudomonadati</taxon>
        <taxon>Candidatus Auribacterota</taxon>
        <taxon>Candidatus Auribacteria</taxon>
        <taxon>Candidatus Auribacterales</taxon>
        <taxon>Candidatus Auribacteraceae</taxon>
        <taxon>Candidatus Auribacter</taxon>
    </lineage>
</organism>
<dbReference type="Proteomes" id="UP000266426">
    <property type="component" value="Unassembled WGS sequence"/>
</dbReference>
<protein>
    <recommendedName>
        <fullName evidence="3">Integrase catalytic domain-containing protein</fullName>
    </recommendedName>
</protein>
<proteinExistence type="predicted"/>
<comment type="caution">
    <text evidence="1">The sequence shown here is derived from an EMBL/GenBank/DDBJ whole genome shotgun (WGS) entry which is preliminary data.</text>
</comment>
<gene>
    <name evidence="1" type="ORF">C4541_01145</name>
</gene>
<dbReference type="EMBL" id="QZJZ01000008">
    <property type="protein sequence ID" value="RJP61837.1"/>
    <property type="molecule type" value="Genomic_DNA"/>
</dbReference>
<evidence type="ECO:0000313" key="1">
    <source>
        <dbReference type="EMBL" id="RJP61837.1"/>
    </source>
</evidence>
<accession>A0A3A4R633</accession>
<dbReference type="InterPro" id="IPR012337">
    <property type="entry name" value="RNaseH-like_sf"/>
</dbReference>
<evidence type="ECO:0008006" key="3">
    <source>
        <dbReference type="Google" id="ProtNLM"/>
    </source>
</evidence>
<reference evidence="1 2" key="1">
    <citation type="journal article" date="2017" name="ISME J.">
        <title>Energy and carbon metabolisms in a deep terrestrial subsurface fluid microbial community.</title>
        <authorList>
            <person name="Momper L."/>
            <person name="Jungbluth S.P."/>
            <person name="Lee M.D."/>
            <person name="Amend J.P."/>
        </authorList>
    </citation>
    <scope>NUCLEOTIDE SEQUENCE [LARGE SCALE GENOMIC DNA]</scope>
    <source>
        <strain evidence="1">SURF_26</strain>
    </source>
</reference>
<dbReference type="InterPro" id="IPR036397">
    <property type="entry name" value="RNaseH_sf"/>
</dbReference>
<dbReference type="SUPFAM" id="SSF53098">
    <property type="entry name" value="Ribonuclease H-like"/>
    <property type="match status" value="1"/>
</dbReference>
<evidence type="ECO:0000313" key="2">
    <source>
        <dbReference type="Proteomes" id="UP000266426"/>
    </source>
</evidence>
<dbReference type="GO" id="GO:0003676">
    <property type="term" value="F:nucleic acid binding"/>
    <property type="evidence" value="ECO:0007669"/>
    <property type="project" value="InterPro"/>
</dbReference>
<sequence length="206" mass="24200">MANENLDWGYGRIMGELKKLGIKLGRNTIKHYMIENGLDPAPKRYEDSWDAYIKRTFKTLFSCDFFSKTICTPLGLKTIFVLFFINIRTRKVHIAGTTYKPTAEWVFEKAKEIEPLFDNDSKKLLIRDADSKYPDTFDDIFKNYNTLVKTIPYRSPNLNPYCEGFVGTIKRECLDKFFVFGKDHFNYLIKEFVSYYIYATTAFRIG</sequence>
<name>A0A3A4R633_9BACT</name>